<dbReference type="Pfam" id="PF00097">
    <property type="entry name" value="zf-C3HC4"/>
    <property type="match status" value="1"/>
</dbReference>
<evidence type="ECO:0000256" key="3">
    <source>
        <dbReference type="ARBA" id="ARBA00022723"/>
    </source>
</evidence>
<dbReference type="InterPro" id="IPR000315">
    <property type="entry name" value="Znf_B-box"/>
</dbReference>
<keyword evidence="3" id="KW-0479">Metal-binding</keyword>
<dbReference type="SUPFAM" id="SSF49599">
    <property type="entry name" value="TRAF domain-like"/>
    <property type="match status" value="1"/>
</dbReference>
<reference evidence="10 11" key="1">
    <citation type="submission" date="2024-01" db="EMBL/GenBank/DDBJ databases">
        <title>The genome of the rayed Mediterranean limpet Patella caerulea (Linnaeus, 1758).</title>
        <authorList>
            <person name="Anh-Thu Weber A."/>
            <person name="Halstead-Nussloch G."/>
        </authorList>
    </citation>
    <scope>NUCLEOTIDE SEQUENCE [LARGE SCALE GENOMIC DNA]</scope>
    <source>
        <strain evidence="10">AATW-2023a</strain>
        <tissue evidence="10">Whole specimen</tissue>
    </source>
</reference>
<dbReference type="Gene3D" id="3.30.40.10">
    <property type="entry name" value="Zinc/RING finger domain, C3HC4 (zinc finger)"/>
    <property type="match status" value="1"/>
</dbReference>
<dbReference type="AlphaFoldDB" id="A0AAN8GJ26"/>
<dbReference type="GO" id="GO:0005737">
    <property type="term" value="C:cytoplasm"/>
    <property type="evidence" value="ECO:0007669"/>
    <property type="project" value="UniProtKB-SubCell"/>
</dbReference>
<keyword evidence="5" id="KW-0862">Zinc</keyword>
<keyword evidence="7" id="KW-0175">Coiled coil</keyword>
<evidence type="ECO:0000256" key="1">
    <source>
        <dbReference type="ARBA" id="ARBA00004496"/>
    </source>
</evidence>
<evidence type="ECO:0000259" key="9">
    <source>
        <dbReference type="PROSITE" id="PS50119"/>
    </source>
</evidence>
<organism evidence="10 11">
    <name type="scientific">Patella caerulea</name>
    <name type="common">Rayed Mediterranean limpet</name>
    <dbReference type="NCBI Taxonomy" id="87958"/>
    <lineage>
        <taxon>Eukaryota</taxon>
        <taxon>Metazoa</taxon>
        <taxon>Spiralia</taxon>
        <taxon>Lophotrochozoa</taxon>
        <taxon>Mollusca</taxon>
        <taxon>Gastropoda</taxon>
        <taxon>Patellogastropoda</taxon>
        <taxon>Patelloidea</taxon>
        <taxon>Patellidae</taxon>
        <taxon>Patella</taxon>
    </lineage>
</organism>
<sequence length="502" mass="57459">MAENTDEILCSICLNDFKKPQILDCEPSFCLICLEDYIQKVTIDNHFPCPICRRDIHLPDSEVSAFKTSYLEAEVVPECDACKGGISCEFRCENCHQYLCFTCRKVHDTLTVTSNHVVVEYIKSSEKENRDNSDPDNLSGVNPEPQIKDFCSIHHDRIADYYCKQCSVGVCCRCVVANHNGHMFVDLLDEKIHGETREELNALKVATEAQIKDLQHYSDSLKRIVTDINQSSKVSCRNVDKQVKELCSLVKRLGEDMKGKIQKSRQDQLKKCTEQLKELEAMIDNLKASVNYSENILADDSTVQTLKRISRVKKENEDISLESFQLPHVTYTWFEEEIIEDRILEDQLGVLENLDGPTFRSSFTVGKQKMMGVDIYGDEYYIQGVPCRINVVKEGKSGDLGIHLYVYISEDTNIKSCKVKWSAKLVNQTNKQHSTVKKGSNQGCLYTDIDLSWGWNNFIKLKRFADERNGFVDKNGVFFIQVTVKMIESERFNNVIFKITSS</sequence>
<evidence type="ECO:0000313" key="11">
    <source>
        <dbReference type="Proteomes" id="UP001347796"/>
    </source>
</evidence>
<dbReference type="InterPro" id="IPR008974">
    <property type="entry name" value="TRAF-like"/>
</dbReference>
<keyword evidence="2" id="KW-0963">Cytoplasm</keyword>
<dbReference type="InterPro" id="IPR047153">
    <property type="entry name" value="TRIM45/56/19-like"/>
</dbReference>
<evidence type="ECO:0000256" key="4">
    <source>
        <dbReference type="ARBA" id="ARBA00022771"/>
    </source>
</evidence>
<comment type="subcellular location">
    <subcellularLocation>
        <location evidence="1">Cytoplasm</location>
    </subcellularLocation>
</comment>
<dbReference type="PROSITE" id="PS50119">
    <property type="entry name" value="ZF_BBOX"/>
    <property type="match status" value="2"/>
</dbReference>
<dbReference type="InterPro" id="IPR013083">
    <property type="entry name" value="Znf_RING/FYVE/PHD"/>
</dbReference>
<dbReference type="GO" id="GO:0008270">
    <property type="term" value="F:zinc ion binding"/>
    <property type="evidence" value="ECO:0007669"/>
    <property type="project" value="UniProtKB-KW"/>
</dbReference>
<evidence type="ECO:0000256" key="7">
    <source>
        <dbReference type="SAM" id="Coils"/>
    </source>
</evidence>
<dbReference type="SMART" id="SM00336">
    <property type="entry name" value="BBOX"/>
    <property type="match status" value="2"/>
</dbReference>
<dbReference type="Gene3D" id="2.60.210.10">
    <property type="entry name" value="Apoptosis, Tumor Necrosis Factor Receptor Associated Protein 2, Chain A"/>
    <property type="match status" value="1"/>
</dbReference>
<dbReference type="Gene3D" id="3.30.160.60">
    <property type="entry name" value="Classic Zinc Finger"/>
    <property type="match status" value="1"/>
</dbReference>
<dbReference type="SUPFAM" id="SSF57845">
    <property type="entry name" value="B-box zinc-binding domain"/>
    <property type="match status" value="1"/>
</dbReference>
<evidence type="ECO:0000259" key="8">
    <source>
        <dbReference type="PROSITE" id="PS50089"/>
    </source>
</evidence>
<dbReference type="EMBL" id="JAZGQO010000018">
    <property type="protein sequence ID" value="KAK6167669.1"/>
    <property type="molecule type" value="Genomic_DNA"/>
</dbReference>
<proteinExistence type="predicted"/>
<evidence type="ECO:0000313" key="10">
    <source>
        <dbReference type="EMBL" id="KAK6167669.1"/>
    </source>
</evidence>
<keyword evidence="11" id="KW-1185">Reference proteome</keyword>
<feature type="coiled-coil region" evidence="7">
    <location>
        <begin position="262"/>
        <end position="296"/>
    </location>
</feature>
<protein>
    <submittedName>
        <fullName evidence="10">Uncharacterized protein</fullName>
    </submittedName>
</protein>
<feature type="domain" description="B box-type" evidence="9">
    <location>
        <begin position="146"/>
        <end position="187"/>
    </location>
</feature>
<dbReference type="Pfam" id="PF00643">
    <property type="entry name" value="zf-B_box"/>
    <property type="match status" value="1"/>
</dbReference>
<accession>A0AAN8GJ26</accession>
<name>A0AAN8GJ26_PATCE</name>
<dbReference type="Pfam" id="PF22486">
    <property type="entry name" value="MATH_2"/>
    <property type="match status" value="1"/>
</dbReference>
<keyword evidence="4 6" id="KW-0863">Zinc-finger</keyword>
<feature type="domain" description="RING-type" evidence="8">
    <location>
        <begin position="10"/>
        <end position="53"/>
    </location>
</feature>
<dbReference type="InterPro" id="IPR002083">
    <property type="entry name" value="MATH/TRAF_dom"/>
</dbReference>
<evidence type="ECO:0000256" key="2">
    <source>
        <dbReference type="ARBA" id="ARBA00022490"/>
    </source>
</evidence>
<dbReference type="SUPFAM" id="SSF57850">
    <property type="entry name" value="RING/U-box"/>
    <property type="match status" value="1"/>
</dbReference>
<comment type="caution">
    <text evidence="10">The sequence shown here is derived from an EMBL/GenBank/DDBJ whole genome shotgun (WGS) entry which is preliminary data.</text>
</comment>
<feature type="domain" description="B box-type" evidence="9">
    <location>
        <begin position="79"/>
        <end position="121"/>
    </location>
</feature>
<gene>
    <name evidence="10" type="ORF">SNE40_021641</name>
</gene>
<dbReference type="Proteomes" id="UP001347796">
    <property type="component" value="Unassembled WGS sequence"/>
</dbReference>
<dbReference type="PANTHER" id="PTHR25462">
    <property type="entry name" value="BONUS, ISOFORM C-RELATED"/>
    <property type="match status" value="1"/>
</dbReference>
<evidence type="ECO:0000256" key="5">
    <source>
        <dbReference type="ARBA" id="ARBA00022833"/>
    </source>
</evidence>
<evidence type="ECO:0000256" key="6">
    <source>
        <dbReference type="PROSITE-ProRule" id="PRU00024"/>
    </source>
</evidence>
<dbReference type="InterPro" id="IPR018957">
    <property type="entry name" value="Znf_C3HC4_RING-type"/>
</dbReference>
<dbReference type="CDD" id="cd00121">
    <property type="entry name" value="MATH"/>
    <property type="match status" value="1"/>
</dbReference>
<dbReference type="InterPro" id="IPR001841">
    <property type="entry name" value="Znf_RING"/>
</dbReference>
<dbReference type="PROSITE" id="PS50089">
    <property type="entry name" value="ZF_RING_2"/>
    <property type="match status" value="1"/>
</dbReference>
<dbReference type="PANTHER" id="PTHR25462:SF296">
    <property type="entry name" value="MEIOTIC P26, ISOFORM F"/>
    <property type="match status" value="1"/>
</dbReference>